<gene>
    <name evidence="1" type="ORF">HYN43_023695</name>
</gene>
<evidence type="ECO:0000313" key="2">
    <source>
        <dbReference type="Proteomes" id="UP000270046"/>
    </source>
</evidence>
<dbReference type="KEGG" id="muh:HYN43_023695"/>
<reference evidence="1 2" key="1">
    <citation type="submission" date="2018-10" db="EMBL/GenBank/DDBJ databases">
        <title>Genome sequencing of Mucilaginibacter sp. HYN0043.</title>
        <authorList>
            <person name="Kim M."/>
            <person name="Yi H."/>
        </authorList>
    </citation>
    <scope>NUCLEOTIDE SEQUENCE [LARGE SCALE GENOMIC DNA]</scope>
    <source>
        <strain evidence="1 2">HYN0043</strain>
    </source>
</reference>
<protein>
    <submittedName>
        <fullName evidence="1">Uncharacterized protein</fullName>
    </submittedName>
</protein>
<name>A0A494VT31_9SPHI</name>
<proteinExistence type="predicted"/>
<sequence length="71" mass="8420">MKGFSASISTAKQRQYLTFNPATLIIKRNNNLKVDKKMINSMVVTKKLRQQILIWCRYSYNVALVYFTENW</sequence>
<evidence type="ECO:0000313" key="1">
    <source>
        <dbReference type="EMBL" id="AYL98104.1"/>
    </source>
</evidence>
<organism evidence="1 2">
    <name type="scientific">Mucilaginibacter celer</name>
    <dbReference type="NCBI Taxonomy" id="2305508"/>
    <lineage>
        <taxon>Bacteria</taxon>
        <taxon>Pseudomonadati</taxon>
        <taxon>Bacteroidota</taxon>
        <taxon>Sphingobacteriia</taxon>
        <taxon>Sphingobacteriales</taxon>
        <taxon>Sphingobacteriaceae</taxon>
        <taxon>Mucilaginibacter</taxon>
    </lineage>
</organism>
<dbReference type="EMBL" id="CP032869">
    <property type="protein sequence ID" value="AYL98104.1"/>
    <property type="molecule type" value="Genomic_DNA"/>
</dbReference>
<accession>A0A494VT31</accession>
<dbReference type="Proteomes" id="UP000270046">
    <property type="component" value="Chromosome"/>
</dbReference>
<keyword evidence="2" id="KW-1185">Reference proteome</keyword>
<dbReference type="AlphaFoldDB" id="A0A494VT31"/>